<dbReference type="KEGG" id="fgg:FSB75_19615"/>
<name>A0A5B8UN59_9BACT</name>
<dbReference type="PANTHER" id="PTHR42970">
    <property type="entry name" value="PECTATE LYASE C-RELATED"/>
    <property type="match status" value="1"/>
</dbReference>
<keyword evidence="4" id="KW-0456">Lyase</keyword>
<dbReference type="SUPFAM" id="SSF51126">
    <property type="entry name" value="Pectin lyase-like"/>
    <property type="match status" value="1"/>
</dbReference>
<dbReference type="Proteomes" id="UP000321204">
    <property type="component" value="Chromosome"/>
</dbReference>
<evidence type="ECO:0000256" key="3">
    <source>
        <dbReference type="SAM" id="MobiDB-lite"/>
    </source>
</evidence>
<protein>
    <submittedName>
        <fullName evidence="4">Pectate lyase</fullName>
    </submittedName>
</protein>
<feature type="region of interest" description="Disordered" evidence="3">
    <location>
        <begin position="419"/>
        <end position="443"/>
    </location>
</feature>
<accession>A0A5B8UN59</accession>
<dbReference type="Gene3D" id="2.160.20.10">
    <property type="entry name" value="Single-stranded right-handed beta-helix, Pectin lyase-like"/>
    <property type="match status" value="1"/>
</dbReference>
<reference evidence="4 5" key="1">
    <citation type="journal article" date="2015" name="Int. J. Syst. Evol. Microbiol.">
        <title>Flavisolibacter ginsenosidimutans sp. nov., with ginsenoside-converting activity isolated from soil used for cultivating ginseng.</title>
        <authorList>
            <person name="Zhao Y."/>
            <person name="Liu Q."/>
            <person name="Kang M.S."/>
            <person name="Jin F."/>
            <person name="Yu H."/>
            <person name="Im W.T."/>
        </authorList>
    </citation>
    <scope>NUCLEOTIDE SEQUENCE [LARGE SCALE GENOMIC DNA]</scope>
    <source>
        <strain evidence="4 5">Gsoil 636</strain>
    </source>
</reference>
<keyword evidence="5" id="KW-1185">Reference proteome</keyword>
<dbReference type="InterPro" id="IPR012334">
    <property type="entry name" value="Pectin_lyas_fold"/>
</dbReference>
<gene>
    <name evidence="4" type="ORF">FSB75_19615</name>
</gene>
<sequence length="471" mass="51345">MFKHFLYYPFIFSLCIVSCAQQKAATGKADEIALAFPSAEGFGKFTTGGRGGKVMVVKNLADAGEGSFREAAEAKFPRIIVFAVSGTIHLNTPLSIKGDATIAGQTAPGDGICLADQPVMLGGNNIIVRYMRFRMGDKNQKGGMVDGNGGDDAFGGTRRNKIIIDHCSMSWSTDEAFSVYGGDSTTLQWNLISEPLNYSYHFETGDKDYEHHGYGGIWGGRHTSAHHNLFAHCVSRTPRFDGARNIPSEAVDFCNNVIYDWGSNNAYAGEGGTYNMINNYYRPGPNTKDVVKNRIVNPYKKLPKLDYGKFYLSGNVSEASPDVTADNWKGVTMNEGTDADKAKARVDAPFSTEPITTQPAEEAYKLVLKEAGASYRRDTLDARIINDVKNRTGKIIDVQGGYPHGTAYEQTVNAWPSLKSLPAPKDSDGDGMPDEWEKGHGLNPGDASDASAIKLHHIYTNVEVYINSLAK</sequence>
<keyword evidence="2" id="KW-0325">Glycoprotein</keyword>
<organism evidence="4 5">
    <name type="scientific">Flavisolibacter ginsenosidimutans</name>
    <dbReference type="NCBI Taxonomy" id="661481"/>
    <lineage>
        <taxon>Bacteria</taxon>
        <taxon>Pseudomonadati</taxon>
        <taxon>Bacteroidota</taxon>
        <taxon>Chitinophagia</taxon>
        <taxon>Chitinophagales</taxon>
        <taxon>Chitinophagaceae</taxon>
        <taxon>Flavisolibacter</taxon>
    </lineage>
</organism>
<dbReference type="RefSeq" id="WP_146790942.1">
    <property type="nucleotide sequence ID" value="NZ_BAABIO010000003.1"/>
</dbReference>
<dbReference type="InterPro" id="IPR052063">
    <property type="entry name" value="Polysaccharide_Lyase_1"/>
</dbReference>
<dbReference type="PANTHER" id="PTHR42970:SF1">
    <property type="entry name" value="PECTATE LYASE C-RELATED"/>
    <property type="match status" value="1"/>
</dbReference>
<evidence type="ECO:0000256" key="2">
    <source>
        <dbReference type="ARBA" id="ARBA00023180"/>
    </source>
</evidence>
<keyword evidence="1" id="KW-0479">Metal-binding</keyword>
<evidence type="ECO:0000313" key="5">
    <source>
        <dbReference type="Proteomes" id="UP000321204"/>
    </source>
</evidence>
<dbReference type="AlphaFoldDB" id="A0A5B8UN59"/>
<dbReference type="GO" id="GO:0016829">
    <property type="term" value="F:lyase activity"/>
    <property type="evidence" value="ECO:0007669"/>
    <property type="project" value="UniProtKB-KW"/>
</dbReference>
<evidence type="ECO:0000313" key="4">
    <source>
        <dbReference type="EMBL" id="QEC58018.1"/>
    </source>
</evidence>
<proteinExistence type="predicted"/>
<dbReference type="GO" id="GO:0046872">
    <property type="term" value="F:metal ion binding"/>
    <property type="evidence" value="ECO:0007669"/>
    <property type="project" value="UniProtKB-KW"/>
</dbReference>
<dbReference type="EMBL" id="CP042433">
    <property type="protein sequence ID" value="QEC58018.1"/>
    <property type="molecule type" value="Genomic_DNA"/>
</dbReference>
<dbReference type="InterPro" id="IPR011050">
    <property type="entry name" value="Pectin_lyase_fold/virulence"/>
</dbReference>
<evidence type="ECO:0000256" key="1">
    <source>
        <dbReference type="ARBA" id="ARBA00022723"/>
    </source>
</evidence>
<dbReference type="OrthoDB" id="9803616at2"/>